<organism evidence="1 2">
    <name type="scientific">Serratia marcescens</name>
    <dbReference type="NCBI Taxonomy" id="615"/>
    <lineage>
        <taxon>Bacteria</taxon>
        <taxon>Pseudomonadati</taxon>
        <taxon>Pseudomonadota</taxon>
        <taxon>Gammaproteobacteria</taxon>
        <taxon>Enterobacterales</taxon>
        <taxon>Yersiniaceae</taxon>
        <taxon>Serratia</taxon>
    </lineage>
</organism>
<dbReference type="EMBL" id="WNKC01000004">
    <property type="protein sequence ID" value="MVF05440.1"/>
    <property type="molecule type" value="Genomic_DNA"/>
</dbReference>
<evidence type="ECO:0008006" key="3">
    <source>
        <dbReference type="Google" id="ProtNLM"/>
    </source>
</evidence>
<dbReference type="Proteomes" id="UP000443014">
    <property type="component" value="Unassembled WGS sequence"/>
</dbReference>
<evidence type="ECO:0000313" key="1">
    <source>
        <dbReference type="EMBL" id="MVF05440.1"/>
    </source>
</evidence>
<sequence length="63" mass="6955">MFKLKITVTDHQTDTVEVFTPGNRYKTYSGAEKAASGYRYAFKPDGVNAVITCEAEILEVAHA</sequence>
<reference evidence="1 2" key="1">
    <citation type="submission" date="2019-11" db="EMBL/GenBank/DDBJ databases">
        <title>Whole genome sequence of a plant growth promoting strain Serratia marcescens BTL07 isolated from the rhizoplane of Chili (Capsicum annuum).</title>
        <authorList>
            <person name="Dutta S."/>
            <person name="Khatun A."/>
            <person name="Gupta D.R."/>
            <person name="Surovy M.Z."/>
            <person name="Rahman M.M."/>
            <person name="Mahmud N.U."/>
            <person name="Emes R."/>
            <person name="Warry A."/>
            <person name="West H."/>
            <person name="Clarke M.L."/>
            <person name="Islam M.T."/>
        </authorList>
    </citation>
    <scope>NUCLEOTIDE SEQUENCE [LARGE SCALE GENOMIC DNA]</scope>
    <source>
        <strain evidence="1 2">BTL07</strain>
    </source>
</reference>
<dbReference type="RefSeq" id="WP_089186567.1">
    <property type="nucleotide sequence ID" value="NZ_AP024847.1"/>
</dbReference>
<dbReference type="AlphaFoldDB" id="A0ABD6HSQ5"/>
<name>A0ABD6HSQ5_SERMA</name>
<gene>
    <name evidence="1" type="ORF">GMA22_19565</name>
</gene>
<protein>
    <recommendedName>
        <fullName evidence="3">Phage protein</fullName>
    </recommendedName>
</protein>
<proteinExistence type="predicted"/>
<accession>A0ABD6HSQ5</accession>
<comment type="caution">
    <text evidence="1">The sequence shown here is derived from an EMBL/GenBank/DDBJ whole genome shotgun (WGS) entry which is preliminary data.</text>
</comment>
<evidence type="ECO:0000313" key="2">
    <source>
        <dbReference type="Proteomes" id="UP000443014"/>
    </source>
</evidence>